<evidence type="ECO:0000256" key="1">
    <source>
        <dbReference type="SAM" id="MobiDB-lite"/>
    </source>
</evidence>
<feature type="compositionally biased region" description="Low complexity" evidence="1">
    <location>
        <begin position="601"/>
        <end position="637"/>
    </location>
</feature>
<proteinExistence type="predicted"/>
<reference evidence="3" key="1">
    <citation type="submission" date="2021-04" db="EMBL/GenBank/DDBJ databases">
        <authorList>
            <consortium name="Wellcome Sanger Institute Data Sharing"/>
        </authorList>
    </citation>
    <scope>NUCLEOTIDE SEQUENCE [LARGE SCALE GENOMIC DNA]</scope>
</reference>
<dbReference type="Pfam" id="PF26017">
    <property type="entry name" value="BACK_BTBD8"/>
    <property type="match status" value="1"/>
</dbReference>
<feature type="compositionally biased region" description="Polar residues" evidence="1">
    <location>
        <begin position="1050"/>
        <end position="1061"/>
    </location>
</feature>
<dbReference type="PANTHER" id="PTHR22427">
    <property type="entry name" value="GH15728P"/>
    <property type="match status" value="1"/>
</dbReference>
<feature type="compositionally biased region" description="Acidic residues" evidence="1">
    <location>
        <begin position="990"/>
        <end position="1001"/>
    </location>
</feature>
<dbReference type="InterPro" id="IPR043225">
    <property type="entry name" value="BACK_BTBD8"/>
</dbReference>
<dbReference type="PROSITE" id="PS50097">
    <property type="entry name" value="BTB"/>
    <property type="match status" value="2"/>
</dbReference>
<dbReference type="Pfam" id="PF00651">
    <property type="entry name" value="BTB"/>
    <property type="match status" value="2"/>
</dbReference>
<feature type="compositionally biased region" description="Basic and acidic residues" evidence="1">
    <location>
        <begin position="826"/>
        <end position="836"/>
    </location>
</feature>
<feature type="compositionally biased region" description="Polar residues" evidence="1">
    <location>
        <begin position="746"/>
        <end position="756"/>
    </location>
</feature>
<reference evidence="3" key="2">
    <citation type="submission" date="2025-08" db="UniProtKB">
        <authorList>
            <consortium name="Ensembl"/>
        </authorList>
    </citation>
    <scope>IDENTIFICATION</scope>
</reference>
<gene>
    <name evidence="3" type="primary">btbd8</name>
</gene>
<feature type="compositionally biased region" description="Basic and acidic residues" evidence="1">
    <location>
        <begin position="1064"/>
        <end position="1077"/>
    </location>
</feature>
<dbReference type="Gene3D" id="3.30.710.10">
    <property type="entry name" value="Potassium Channel Kv1.1, Chain A"/>
    <property type="match status" value="2"/>
</dbReference>
<dbReference type="PANTHER" id="PTHR22427:SF2">
    <property type="entry name" value="BTB_POZ DOMAIN-CONTAINING PROTEIN 8"/>
    <property type="match status" value="1"/>
</dbReference>
<dbReference type="GeneTree" id="ENSGT00940000164497"/>
<feature type="compositionally biased region" description="Low complexity" evidence="1">
    <location>
        <begin position="514"/>
        <end position="523"/>
    </location>
</feature>
<dbReference type="InterPro" id="IPR027907">
    <property type="entry name" value="BTBD8_C"/>
</dbReference>
<feature type="compositionally biased region" description="Basic and acidic residues" evidence="1">
    <location>
        <begin position="1116"/>
        <end position="1136"/>
    </location>
</feature>
<feature type="compositionally biased region" description="Acidic residues" evidence="1">
    <location>
        <begin position="946"/>
        <end position="963"/>
    </location>
</feature>
<evidence type="ECO:0000259" key="2">
    <source>
        <dbReference type="PROSITE" id="PS50097"/>
    </source>
</evidence>
<feature type="compositionally biased region" description="Basic and acidic residues" evidence="1">
    <location>
        <begin position="1098"/>
        <end position="1107"/>
    </location>
</feature>
<accession>A0A671V6I2</accession>
<keyword evidence="4" id="KW-1185">Reference proteome</keyword>
<dbReference type="InterPro" id="IPR011333">
    <property type="entry name" value="SKP1/BTB/POZ_sf"/>
</dbReference>
<feature type="compositionally biased region" description="Low complexity" evidence="1">
    <location>
        <begin position="814"/>
        <end position="825"/>
    </location>
</feature>
<feature type="compositionally biased region" description="Basic and acidic residues" evidence="1">
    <location>
        <begin position="889"/>
        <end position="899"/>
    </location>
</feature>
<dbReference type="Ensembl" id="ENSSAUT00010021654.1">
    <property type="protein sequence ID" value="ENSSAUP00010020490.1"/>
    <property type="gene ID" value="ENSSAUG00010009118.1"/>
</dbReference>
<dbReference type="Proteomes" id="UP000472265">
    <property type="component" value="Chromosome 11"/>
</dbReference>
<feature type="compositionally biased region" description="Basic and acidic residues" evidence="1">
    <location>
        <begin position="1145"/>
        <end position="1158"/>
    </location>
</feature>
<feature type="domain" description="BTB" evidence="2">
    <location>
        <begin position="160"/>
        <end position="227"/>
    </location>
</feature>
<feature type="compositionally biased region" description="Low complexity" evidence="1">
    <location>
        <begin position="650"/>
        <end position="666"/>
    </location>
</feature>
<dbReference type="Pfam" id="PF15363">
    <property type="entry name" value="BTBD8_C"/>
    <property type="match status" value="1"/>
</dbReference>
<feature type="compositionally biased region" description="Basic and acidic residues" evidence="1">
    <location>
        <begin position="670"/>
        <end position="684"/>
    </location>
</feature>
<feature type="compositionally biased region" description="Basic and acidic residues" evidence="1">
    <location>
        <begin position="915"/>
        <end position="924"/>
    </location>
</feature>
<dbReference type="InterPro" id="IPR000210">
    <property type="entry name" value="BTB/POZ_dom"/>
</dbReference>
<name>A0A671V6I2_SPAAU</name>
<dbReference type="CDD" id="cd18286">
    <property type="entry name" value="BTB2_POZ_BTBD8"/>
    <property type="match status" value="1"/>
</dbReference>
<organism evidence="3 4">
    <name type="scientific">Sparus aurata</name>
    <name type="common">Gilthead sea bream</name>
    <dbReference type="NCBI Taxonomy" id="8175"/>
    <lineage>
        <taxon>Eukaryota</taxon>
        <taxon>Metazoa</taxon>
        <taxon>Chordata</taxon>
        <taxon>Craniata</taxon>
        <taxon>Vertebrata</taxon>
        <taxon>Euteleostomi</taxon>
        <taxon>Actinopterygii</taxon>
        <taxon>Neopterygii</taxon>
        <taxon>Teleostei</taxon>
        <taxon>Neoteleostei</taxon>
        <taxon>Acanthomorphata</taxon>
        <taxon>Eupercaria</taxon>
        <taxon>Spariformes</taxon>
        <taxon>Sparidae</taxon>
        <taxon>Sparus</taxon>
    </lineage>
</organism>
<feature type="compositionally biased region" description="Polar residues" evidence="1">
    <location>
        <begin position="794"/>
        <end position="812"/>
    </location>
</feature>
<feature type="compositionally biased region" description="Basic and acidic residues" evidence="1">
    <location>
        <begin position="546"/>
        <end position="557"/>
    </location>
</feature>
<protein>
    <submittedName>
        <fullName evidence="3">BTB domain containing 8</fullName>
    </submittedName>
</protein>
<sequence>MITTEAAREFQAKERRYKEQLKRCLSSALSADLSGLLQEELEADVTLYAASGSLRAHRAVLLARAPSVLRGQTHNDPATIHVPQYELSGLKDFLRRVYTADQSMRSSKIIPDMEGSLPEGTLSVPDPSGLTRSTDSDAVLEPASGLGADLLGLYQRGEQCDITIQVAEQVFSCHRAILCARSQYFRAMLSGSWMESSRQCITLQGLRPDEMEILLQFMYGAIVDLPAGASSSQVVLAADMLGLEGLKDVVEMVLTRDYCRFFPKPIDGVQRTVLECLSLTHAVGLQNLHMLCKRWVADHYVKTWCERNFSLLSPELHRACLTAVTDTMTVQNAVTTLCGTEQLIGSLPEVKWAQQVRSLATELQEESLGVIVQNLPRVIRTQAFQDLRRREEFTREPTLLKKLCSAIREGVTVDNCCDLFAAVYLLCGDDMEDDPLLELERQKQEEPFRREICTLRGRLWTFLLQSFYAVRHTQGWETLSSKHRERILAGAKPKHQTKPVNKSPLTKPQKSDTTKTSSPTNKSSLRESGKVKTGAAEKSSAGAARADTKGRGTPDHHVSRHGPSMKKPASPRKEDSKDGLKSSAAEKAAGEVSKKKITKPVSATGAAAKSSAKPAKASSAPSKQSSVVAAKSGSKPKSTTELSMEKAPPKSGGTSKTSAAAAASKKPGTKGKEAASGRSVDSKSELALADNVQKDSTEAALSDRPAVNTQPASQGGGDPLTRQVESGLKQKTEIQSENITGAGDGSSLTPTANNVPQIKAASAGTGKQSSSAGNPAHTPNSPRDTERPIDNPCSVGSTDTPLEDSWSATHHQVSPESETGSTHTTSSDDIKPRSEDYDAGGSQDDDCSNDRGVSKCGTMRCHDFLGRSSSDTSTPEELKMYEGGAGLRVEVRVRGRETETTSEEEGVRQRPRSWLQREDVPVEEEHSEVEATVTVKSVPDHQLFSSEEEEEDEDEEATEDEKSEVEVIPGQAPPPTEASPQYQGIINLAFDDDVPDQDNDQPDYQSSSNFRRSVLLSVDECEELGSEEGGVQTPPQQPDDAATPCDVFESDSTVTSDQQNHLPCHLENEGVKRKQHDEEQEEKSSVFLTEIEDPVQEESNHIQEDGVKSGSPLLDADTRDLPPQERPCHLDLRHTEQYNGGPRKNPSESKKADLHLDLNEPQLTGDSPVHAAQSPAGENGCDRLDQSCKHDRRPSKALSPIYEMDVGEAFEHCSDKDRKVKLKAEEEKQRRDDDKSSEFAERDWSLLRQLLSDHESNLGVINPVPEELNLAQYLIKQTLSLSRDCLDSNSFLSPEKETFKRWAELISPMEDSSTSITVTSFSPEDAASPQGEWTIVELETHH</sequence>
<feature type="region of interest" description="Disordered" evidence="1">
    <location>
        <begin position="111"/>
        <end position="136"/>
    </location>
</feature>
<feature type="compositionally biased region" description="Basic and acidic residues" evidence="1">
    <location>
        <begin position="1180"/>
        <end position="1189"/>
    </location>
</feature>
<reference evidence="3" key="3">
    <citation type="submission" date="2025-09" db="UniProtKB">
        <authorList>
            <consortium name="Ensembl"/>
        </authorList>
    </citation>
    <scope>IDENTIFICATION</scope>
</reference>
<feature type="compositionally biased region" description="Basic and acidic residues" evidence="1">
    <location>
        <begin position="571"/>
        <end position="580"/>
    </location>
</feature>
<feature type="compositionally biased region" description="Polar residues" evidence="1">
    <location>
        <begin position="765"/>
        <end position="782"/>
    </location>
</feature>
<feature type="compositionally biased region" description="Low complexity" evidence="1">
    <location>
        <begin position="534"/>
        <end position="545"/>
    </location>
</feature>
<feature type="region of interest" description="Disordered" evidence="1">
    <location>
        <begin position="489"/>
        <end position="1201"/>
    </location>
</feature>
<feature type="domain" description="BTB" evidence="2">
    <location>
        <begin position="43"/>
        <end position="106"/>
    </location>
</feature>
<dbReference type="SMART" id="SM00225">
    <property type="entry name" value="BTB"/>
    <property type="match status" value="1"/>
</dbReference>
<evidence type="ECO:0000313" key="3">
    <source>
        <dbReference type="Ensembl" id="ENSSAUP00010020490.1"/>
    </source>
</evidence>
<dbReference type="SUPFAM" id="SSF54695">
    <property type="entry name" value="POZ domain"/>
    <property type="match status" value="2"/>
</dbReference>
<evidence type="ECO:0000313" key="4">
    <source>
        <dbReference type="Proteomes" id="UP000472265"/>
    </source>
</evidence>